<evidence type="ECO:0000313" key="9">
    <source>
        <dbReference type="Proteomes" id="UP000033483"/>
    </source>
</evidence>
<evidence type="ECO:0000256" key="1">
    <source>
        <dbReference type="ARBA" id="ARBA00004123"/>
    </source>
</evidence>
<evidence type="ECO:0000259" key="7">
    <source>
        <dbReference type="SMART" id="SM01156"/>
    </source>
</evidence>
<keyword evidence="9" id="KW-1185">Reference proteome</keyword>
<proteinExistence type="predicted"/>
<evidence type="ECO:0000256" key="2">
    <source>
        <dbReference type="ARBA" id="ARBA00022553"/>
    </source>
</evidence>
<dbReference type="Proteomes" id="UP000033483">
    <property type="component" value="Unassembled WGS sequence"/>
</dbReference>
<name>A0A0F4ZD16_9PEZI</name>
<reference evidence="8 9" key="1">
    <citation type="submission" date="2015-03" db="EMBL/GenBank/DDBJ databases">
        <authorList>
            <person name="Radwan O."/>
            <person name="Al-Naeli F.A."/>
            <person name="Rendon G.A."/>
            <person name="Fields C."/>
        </authorList>
    </citation>
    <scope>NUCLEOTIDE SEQUENCE [LARGE SCALE GENOMIC DNA]</scope>
    <source>
        <strain evidence="8">CR-DP1</strain>
    </source>
</reference>
<dbReference type="OrthoDB" id="1898821at2759"/>
<keyword evidence="3" id="KW-0677">Repeat</keyword>
<keyword evidence="5" id="KW-0539">Nucleus</keyword>
<dbReference type="GO" id="GO:0010467">
    <property type="term" value="P:gene expression"/>
    <property type="evidence" value="ECO:0007669"/>
    <property type="project" value="UniProtKB-ARBA"/>
</dbReference>
<dbReference type="PANTHER" id="PTHR14978:SF0">
    <property type="entry name" value="BETA-CATENIN-LIKE PROTEIN 1"/>
    <property type="match status" value="1"/>
</dbReference>
<evidence type="ECO:0000256" key="6">
    <source>
        <dbReference type="SAM" id="MobiDB-lite"/>
    </source>
</evidence>
<dbReference type="PANTHER" id="PTHR14978">
    <property type="entry name" value="BETA-CATENIN-LIKE PROTEIN 1 NUCLEAR ASSOCIATED PROTEIN"/>
    <property type="match status" value="1"/>
</dbReference>
<feature type="region of interest" description="Disordered" evidence="6">
    <location>
        <begin position="1"/>
        <end position="89"/>
    </location>
</feature>
<dbReference type="GO" id="GO:0005681">
    <property type="term" value="C:spliceosomal complex"/>
    <property type="evidence" value="ECO:0007669"/>
    <property type="project" value="TreeGrafter"/>
</dbReference>
<sequence length="592" mass="64177">MSNIDDLFKGAGLSGNKRKNEAIRDPNEIYKSARTGNATPRHAQVEDETADDDREAGPSATAAADDADFGPALPDADEDDNEGRFFGGGISKDEAEILDYVQADDAPEETIDEPWLRRRILALEKHINKNAELRAKFEDEPQKFIASEADLDASIKALSILAEYPVLFPELARMGSVESLVGLLAHENTDIAIDVLQLFAELTDDDVDSSEDQWDALVTPMLAADLLGLLESNLVRFNEADEADASGVYHGLSILENICSTRKPIAEKVASHTRLAKYLLSRASRTESPVSQNKQYSTEILAILAQSTPAARVALADLDAVDTALQLAAAYRYGDPPKGGAEEEYMQNVFEVLVCLSDCVSGKYKFVEAEGVELCVLLVTDGKKAAKTAALRLLDHASDSSASEGTGVAAAAAEVCIRVVDAAGLKPLFATFFKTKDRDAMDHLLGLFASMMQLLPLEEAPRIRLLAKWVEKDYQKLSKLVGLREQLARGLAAVGKKYGAKDGKLPADADEDDADAFLSEQLSAGLFTVRNIDLILAWLAVEDRGVRKRVEEQVGLDKVISTLKDLLEGVDGSKEGDEDTKGMLTTLIGFLE</sequence>
<feature type="compositionally biased region" description="Basic and acidic residues" evidence="6">
    <location>
        <begin position="18"/>
        <end position="28"/>
    </location>
</feature>
<organism evidence="8 9">
    <name type="scientific">Thielaviopsis punctulata</name>
    <dbReference type="NCBI Taxonomy" id="72032"/>
    <lineage>
        <taxon>Eukaryota</taxon>
        <taxon>Fungi</taxon>
        <taxon>Dikarya</taxon>
        <taxon>Ascomycota</taxon>
        <taxon>Pezizomycotina</taxon>
        <taxon>Sordariomycetes</taxon>
        <taxon>Hypocreomycetidae</taxon>
        <taxon>Microascales</taxon>
        <taxon>Ceratocystidaceae</taxon>
        <taxon>Thielaviopsis</taxon>
    </lineage>
</organism>
<evidence type="ECO:0000256" key="4">
    <source>
        <dbReference type="ARBA" id="ARBA00023054"/>
    </source>
</evidence>
<evidence type="ECO:0000256" key="3">
    <source>
        <dbReference type="ARBA" id="ARBA00022737"/>
    </source>
</evidence>
<feature type="compositionally biased region" description="Low complexity" evidence="6">
    <location>
        <begin position="57"/>
        <end position="74"/>
    </location>
</feature>
<gene>
    <name evidence="8" type="ORF">TD95_003698</name>
</gene>
<keyword evidence="2" id="KW-0597">Phosphoprotein</keyword>
<feature type="domain" description="Beta-catenin-like protein 1 N-terminal" evidence="7">
    <location>
        <begin position="90"/>
        <end position="196"/>
    </location>
</feature>
<protein>
    <recommendedName>
        <fullName evidence="7">Beta-catenin-like protein 1 N-terminal domain-containing protein</fullName>
    </recommendedName>
</protein>
<dbReference type="InterPro" id="IPR013180">
    <property type="entry name" value="CTNNBL1_N"/>
</dbReference>
<accession>A0A0F4ZD16</accession>
<dbReference type="AlphaFoldDB" id="A0A0F4ZD16"/>
<evidence type="ECO:0000313" key="8">
    <source>
        <dbReference type="EMBL" id="KKA28026.1"/>
    </source>
</evidence>
<dbReference type="Pfam" id="PF08216">
    <property type="entry name" value="CTNNBL"/>
    <property type="match status" value="1"/>
</dbReference>
<dbReference type="FunFam" id="1.25.10.10:FF:001136">
    <property type="entry name" value="Beta-catenin-like protein 1"/>
    <property type="match status" value="1"/>
</dbReference>
<dbReference type="SUPFAM" id="SSF48371">
    <property type="entry name" value="ARM repeat"/>
    <property type="match status" value="1"/>
</dbReference>
<dbReference type="SMART" id="SM01156">
    <property type="entry name" value="DUF1716"/>
    <property type="match status" value="1"/>
</dbReference>
<evidence type="ECO:0000256" key="5">
    <source>
        <dbReference type="ARBA" id="ARBA00023242"/>
    </source>
</evidence>
<dbReference type="InterPro" id="IPR039678">
    <property type="entry name" value="CTNNBL1"/>
</dbReference>
<keyword evidence="4" id="KW-0175">Coiled coil</keyword>
<comment type="subcellular location">
    <subcellularLocation>
        <location evidence="1">Nucleus</location>
    </subcellularLocation>
</comment>
<dbReference type="InterPro" id="IPR011989">
    <property type="entry name" value="ARM-like"/>
</dbReference>
<dbReference type="InterPro" id="IPR016024">
    <property type="entry name" value="ARM-type_fold"/>
</dbReference>
<dbReference type="Gene3D" id="1.25.10.10">
    <property type="entry name" value="Leucine-rich Repeat Variant"/>
    <property type="match status" value="1"/>
</dbReference>
<dbReference type="EMBL" id="LAEV01001459">
    <property type="protein sequence ID" value="KKA28026.1"/>
    <property type="molecule type" value="Genomic_DNA"/>
</dbReference>
<comment type="caution">
    <text evidence="8">The sequence shown here is derived from an EMBL/GenBank/DDBJ whole genome shotgun (WGS) entry which is preliminary data.</text>
</comment>